<keyword evidence="3 7" id="KW-0227">DNA damage</keyword>
<dbReference type="Pfam" id="PF08743">
    <property type="entry name" value="Nse4_C"/>
    <property type="match status" value="1"/>
</dbReference>
<evidence type="ECO:0000259" key="9">
    <source>
        <dbReference type="Pfam" id="PF08743"/>
    </source>
</evidence>
<dbReference type="PANTHER" id="PTHR16140:SF0">
    <property type="entry name" value="NON-STRUCTURAL MAINTENANCE OF CHROMOSOMES ELEMENT 4"/>
    <property type="match status" value="1"/>
</dbReference>
<accession>A0A6H0Y0Q8</accession>
<gene>
    <name evidence="11" type="ORF">AMS68_005945</name>
</gene>
<evidence type="ECO:0000256" key="7">
    <source>
        <dbReference type="RuleBase" id="RU365071"/>
    </source>
</evidence>
<dbReference type="InterPro" id="IPR029225">
    <property type="entry name" value="Nse4_Nse3-bd"/>
</dbReference>
<dbReference type="GO" id="GO:0006281">
    <property type="term" value="P:DNA repair"/>
    <property type="evidence" value="ECO:0007669"/>
    <property type="project" value="UniProtKB-UniRule"/>
</dbReference>
<feature type="region of interest" description="Disordered" evidence="8">
    <location>
        <begin position="219"/>
        <end position="255"/>
    </location>
</feature>
<evidence type="ECO:0000256" key="3">
    <source>
        <dbReference type="ARBA" id="ARBA00022763"/>
    </source>
</evidence>
<dbReference type="PANTHER" id="PTHR16140">
    <property type="entry name" value="NON-STRUCTURAL MAINTENANCE OF CHROMOSOMES ELEMENT 4"/>
    <property type="match status" value="1"/>
</dbReference>
<feature type="region of interest" description="Disordered" evidence="8">
    <location>
        <begin position="164"/>
        <end position="189"/>
    </location>
</feature>
<keyword evidence="5 7" id="KW-0234">DNA repair</keyword>
<evidence type="ECO:0000256" key="6">
    <source>
        <dbReference type="ARBA" id="ARBA00023242"/>
    </source>
</evidence>
<dbReference type="Pfam" id="PF15412">
    <property type="entry name" value="Nse4-Nse3_bdg"/>
    <property type="match status" value="1"/>
</dbReference>
<dbReference type="InterPro" id="IPR014854">
    <property type="entry name" value="Nse4_C"/>
</dbReference>
<proteinExistence type="inferred from homology"/>
<feature type="compositionally biased region" description="Basic and acidic residues" evidence="8">
    <location>
        <begin position="231"/>
        <end position="243"/>
    </location>
</feature>
<dbReference type="InterPro" id="IPR027786">
    <property type="entry name" value="Nse4/EID"/>
</dbReference>
<keyword evidence="6 7" id="KW-0539">Nucleus</keyword>
<evidence type="ECO:0000256" key="8">
    <source>
        <dbReference type="SAM" id="MobiDB-lite"/>
    </source>
</evidence>
<dbReference type="OrthoDB" id="361242at2759"/>
<evidence type="ECO:0000256" key="2">
    <source>
        <dbReference type="ARBA" id="ARBA00008997"/>
    </source>
</evidence>
<comment type="function">
    <text evidence="7">Component of the SMC5-SMC6 complex, that promotes sister chromatid alignment after DNA damage and facilitates double-stranded DNA breaks (DSBs) repair via homologous recombination between sister chromatids.</text>
</comment>
<name>A0A6H0Y0Q8_9PEZI</name>
<dbReference type="GO" id="GO:0005634">
    <property type="term" value="C:nucleus"/>
    <property type="evidence" value="ECO:0007669"/>
    <property type="project" value="UniProtKB-SubCell"/>
</dbReference>
<dbReference type="AlphaFoldDB" id="A0A6H0Y0Q8"/>
<dbReference type="Proteomes" id="UP000503462">
    <property type="component" value="Chromosome 4"/>
</dbReference>
<feature type="domain" description="Non-structural maintenance of chromosome element 4 C-terminal" evidence="9">
    <location>
        <begin position="315"/>
        <end position="402"/>
    </location>
</feature>
<keyword evidence="4 7" id="KW-0233">DNA recombination</keyword>
<evidence type="ECO:0000259" key="10">
    <source>
        <dbReference type="Pfam" id="PF15412"/>
    </source>
</evidence>
<organism evidence="11 12">
    <name type="scientific">Peltaster fructicola</name>
    <dbReference type="NCBI Taxonomy" id="286661"/>
    <lineage>
        <taxon>Eukaryota</taxon>
        <taxon>Fungi</taxon>
        <taxon>Dikarya</taxon>
        <taxon>Ascomycota</taxon>
        <taxon>Pezizomycotina</taxon>
        <taxon>Dothideomycetes</taxon>
        <taxon>Dothideomycetes incertae sedis</taxon>
        <taxon>Peltaster</taxon>
    </lineage>
</organism>
<dbReference type="EMBL" id="CP051142">
    <property type="protein sequence ID" value="QIX00428.1"/>
    <property type="molecule type" value="Genomic_DNA"/>
</dbReference>
<evidence type="ECO:0000256" key="1">
    <source>
        <dbReference type="ARBA" id="ARBA00004123"/>
    </source>
</evidence>
<keyword evidence="12" id="KW-1185">Reference proteome</keyword>
<protein>
    <recommendedName>
        <fullName evidence="7">Non-structural maintenance of chromosomes element 4</fullName>
    </recommendedName>
</protein>
<feature type="compositionally biased region" description="Polar residues" evidence="8">
    <location>
        <begin position="246"/>
        <end position="255"/>
    </location>
</feature>
<sequence>MDPNEVRHDKGKQRAVASTLPTPPSNDDHTADARGHKRKRGAAPAAPMEDEAEDEAFTRYFDPNQNPDERREVKRQFRELERGFLENRDELKNDSGKRLTETVQKADEIFKSIKQTGDACPDSKLLVNVGDLAKKRSAALVSGDKSVGVDLDEFLSKALSYMRQGYPSSTQRRTQRDANDSDDEEDTTPLDWEYLGRHACYPFNSRPPVPTFLLGPLSLEKKQRAPTQRRARQEKDNSRESRPEALTSQDLTQSDQNSLLTQCTEIRQHLKARVRRAARAINAEGIVSPEDVMSARGKALCEELGLRVVAEKPGVPLFQYVVNPSSFGQTVENLFYVSFLIKEGGAGLGLDDDGLPVLYPSNASSIEQQRAQDISKHQAVLSLDYQTWRDLIQAYNIKESMIPHREGGQTTQVGSRGCIDLIVYYTEMRPWKLSIRDCSVVLRLIWSLWYQHVASCYTESPLNATLMP</sequence>
<comment type="subcellular location">
    <subcellularLocation>
        <location evidence="1 7">Nucleus</location>
    </subcellularLocation>
</comment>
<dbReference type="GO" id="GO:0006310">
    <property type="term" value="P:DNA recombination"/>
    <property type="evidence" value="ECO:0007669"/>
    <property type="project" value="UniProtKB-UniRule"/>
</dbReference>
<evidence type="ECO:0000313" key="11">
    <source>
        <dbReference type="EMBL" id="QIX00428.1"/>
    </source>
</evidence>
<evidence type="ECO:0000313" key="12">
    <source>
        <dbReference type="Proteomes" id="UP000503462"/>
    </source>
</evidence>
<evidence type="ECO:0000256" key="4">
    <source>
        <dbReference type="ARBA" id="ARBA00023172"/>
    </source>
</evidence>
<evidence type="ECO:0000256" key="5">
    <source>
        <dbReference type="ARBA" id="ARBA00023204"/>
    </source>
</evidence>
<reference evidence="11 12" key="1">
    <citation type="journal article" date="2016" name="Sci. Rep.">
        <title>Peltaster fructicola genome reveals evolution from an invasive phytopathogen to an ectophytic parasite.</title>
        <authorList>
            <person name="Xu C."/>
            <person name="Chen H."/>
            <person name="Gleason M.L."/>
            <person name="Xu J.R."/>
            <person name="Liu H."/>
            <person name="Zhang R."/>
            <person name="Sun G."/>
        </authorList>
    </citation>
    <scope>NUCLEOTIDE SEQUENCE [LARGE SCALE GENOMIC DNA]</scope>
    <source>
        <strain evidence="11 12">LNHT1506</strain>
    </source>
</reference>
<dbReference type="GO" id="GO:0030915">
    <property type="term" value="C:Smc5-Smc6 complex"/>
    <property type="evidence" value="ECO:0007669"/>
    <property type="project" value="UniProtKB-UniRule"/>
</dbReference>
<comment type="subunit">
    <text evidence="7">Component of the SMC5-SMC6 complex.</text>
</comment>
<comment type="similarity">
    <text evidence="2 7">Belongs to the NSE4 family.</text>
</comment>
<feature type="domain" description="Nse4/EID protein Nse3/MAGE-binding" evidence="10">
    <location>
        <begin position="122"/>
        <end position="185"/>
    </location>
</feature>
<feature type="region of interest" description="Disordered" evidence="8">
    <location>
        <begin position="1"/>
        <end position="75"/>
    </location>
</feature>